<reference evidence="1" key="2">
    <citation type="journal article" date="2015" name="Fish Shellfish Immunol.">
        <title>Early steps in the European eel (Anguilla anguilla)-Vibrio vulnificus interaction in the gills: Role of the RtxA13 toxin.</title>
        <authorList>
            <person name="Callol A."/>
            <person name="Pajuelo D."/>
            <person name="Ebbesson L."/>
            <person name="Teles M."/>
            <person name="MacKenzie S."/>
            <person name="Amaro C."/>
        </authorList>
    </citation>
    <scope>NUCLEOTIDE SEQUENCE</scope>
</reference>
<evidence type="ECO:0000313" key="1">
    <source>
        <dbReference type="EMBL" id="JAH10500.1"/>
    </source>
</evidence>
<organism evidence="1">
    <name type="scientific">Anguilla anguilla</name>
    <name type="common">European freshwater eel</name>
    <name type="synonym">Muraena anguilla</name>
    <dbReference type="NCBI Taxonomy" id="7936"/>
    <lineage>
        <taxon>Eukaryota</taxon>
        <taxon>Metazoa</taxon>
        <taxon>Chordata</taxon>
        <taxon>Craniata</taxon>
        <taxon>Vertebrata</taxon>
        <taxon>Euteleostomi</taxon>
        <taxon>Actinopterygii</taxon>
        <taxon>Neopterygii</taxon>
        <taxon>Teleostei</taxon>
        <taxon>Anguilliformes</taxon>
        <taxon>Anguillidae</taxon>
        <taxon>Anguilla</taxon>
    </lineage>
</organism>
<reference evidence="1" key="1">
    <citation type="submission" date="2014-11" db="EMBL/GenBank/DDBJ databases">
        <authorList>
            <person name="Amaro Gonzalez C."/>
        </authorList>
    </citation>
    <scope>NUCLEOTIDE SEQUENCE</scope>
</reference>
<name>A0A0E9Q2D7_ANGAN</name>
<dbReference type="EMBL" id="GBXM01098077">
    <property type="protein sequence ID" value="JAH10500.1"/>
    <property type="molecule type" value="Transcribed_RNA"/>
</dbReference>
<protein>
    <submittedName>
        <fullName evidence="1">Uncharacterized protein</fullName>
    </submittedName>
</protein>
<accession>A0A0E9Q2D7</accession>
<sequence length="53" mass="6145">MTGRFPFGVPLMVTCRTPWGVSMSCSYSQSETRTNCKVNLYKRKELQCECNLY</sequence>
<dbReference type="AlphaFoldDB" id="A0A0E9Q2D7"/>
<proteinExistence type="predicted"/>